<feature type="region of interest" description="Disordered" evidence="1">
    <location>
        <begin position="25"/>
        <end position="94"/>
    </location>
</feature>
<feature type="chain" id="PRO_5037026095" evidence="2">
    <location>
        <begin position="29"/>
        <end position="210"/>
    </location>
</feature>
<reference evidence="4" key="2">
    <citation type="journal article" date="2022" name="Microbiol. Resour. Announc.">
        <title>Metagenome Sequencing to Explore Phylogenomics of Terrestrial Cyanobacteria.</title>
        <authorList>
            <person name="Ward R.D."/>
            <person name="Stajich J.E."/>
            <person name="Johansen J.R."/>
            <person name="Huntemann M."/>
            <person name="Clum A."/>
            <person name="Foster B."/>
            <person name="Foster B."/>
            <person name="Roux S."/>
            <person name="Palaniappan K."/>
            <person name="Varghese N."/>
            <person name="Mukherjee S."/>
            <person name="Reddy T.B.K."/>
            <person name="Daum C."/>
            <person name="Copeland A."/>
            <person name="Chen I.A."/>
            <person name="Ivanova N.N."/>
            <person name="Kyrpides N.C."/>
            <person name="Shapiro N."/>
            <person name="Eloe-Fadrosh E.A."/>
            <person name="Pietrasiak N."/>
        </authorList>
    </citation>
    <scope>NUCLEOTIDE SEQUENCE</scope>
    <source>
        <strain evidence="4">JT2-VF2</strain>
    </source>
</reference>
<feature type="compositionally biased region" description="Polar residues" evidence="1">
    <location>
        <begin position="85"/>
        <end position="94"/>
    </location>
</feature>
<evidence type="ECO:0000313" key="5">
    <source>
        <dbReference type="Proteomes" id="UP000715781"/>
    </source>
</evidence>
<evidence type="ECO:0000256" key="2">
    <source>
        <dbReference type="SAM" id="SignalP"/>
    </source>
</evidence>
<proteinExistence type="predicted"/>
<dbReference type="AlphaFoldDB" id="A0A951PYU5"/>
<accession>A0A951PYU5</accession>
<sequence length="210" mass="22603">MSNMMNTTRRYLLSFIIAAIATSLSSCSSSPTPRQDIASETPLPTTTSNSTPSPSPTQTPSMAQLRDKSANNEPSSPKESPIASAPNSTSQAATGKTTNVTLYTSDAQCQELVPQKVPVPSEEPVTSAVSKILEQRDTGDFNLSSYRVNIKDGVATVDLRVAPNSKRQLASLSSCEQFALFGSVRKTLTSNAQWNIKKVRFTQKGEDIEL</sequence>
<name>A0A951PYU5_9NOST</name>
<feature type="signal peptide" evidence="2">
    <location>
        <begin position="1"/>
        <end position="28"/>
    </location>
</feature>
<evidence type="ECO:0000256" key="1">
    <source>
        <dbReference type="SAM" id="MobiDB-lite"/>
    </source>
</evidence>
<comment type="caution">
    <text evidence="4">The sequence shown here is derived from an EMBL/GenBank/DDBJ whole genome shotgun (WGS) entry which is preliminary data.</text>
</comment>
<feature type="compositionally biased region" description="Low complexity" evidence="1">
    <location>
        <begin position="39"/>
        <end position="61"/>
    </location>
</feature>
<gene>
    <name evidence="4" type="ORF">KME32_10450</name>
</gene>
<feature type="domain" description="GerMN" evidence="3">
    <location>
        <begin position="101"/>
        <end position="208"/>
    </location>
</feature>
<dbReference type="EMBL" id="JAHHHN010000005">
    <property type="protein sequence ID" value="MBW4561555.1"/>
    <property type="molecule type" value="Genomic_DNA"/>
</dbReference>
<dbReference type="Proteomes" id="UP000715781">
    <property type="component" value="Unassembled WGS sequence"/>
</dbReference>
<dbReference type="Pfam" id="PF10646">
    <property type="entry name" value="Germane"/>
    <property type="match status" value="1"/>
</dbReference>
<organism evidence="4 5">
    <name type="scientific">Mojavia pulchra JT2-VF2</name>
    <dbReference type="NCBI Taxonomy" id="287848"/>
    <lineage>
        <taxon>Bacteria</taxon>
        <taxon>Bacillati</taxon>
        <taxon>Cyanobacteriota</taxon>
        <taxon>Cyanophyceae</taxon>
        <taxon>Nostocales</taxon>
        <taxon>Nostocaceae</taxon>
    </lineage>
</organism>
<protein>
    <submittedName>
        <fullName evidence="4">GerMN domain-containing protein</fullName>
    </submittedName>
</protein>
<keyword evidence="2" id="KW-0732">Signal</keyword>
<reference evidence="4" key="1">
    <citation type="submission" date="2021-05" db="EMBL/GenBank/DDBJ databases">
        <authorList>
            <person name="Pietrasiak N."/>
            <person name="Ward R."/>
            <person name="Stajich J.E."/>
            <person name="Kurbessoian T."/>
        </authorList>
    </citation>
    <scope>NUCLEOTIDE SEQUENCE</scope>
    <source>
        <strain evidence="4">JT2-VF2</strain>
    </source>
</reference>
<evidence type="ECO:0000259" key="3">
    <source>
        <dbReference type="Pfam" id="PF10646"/>
    </source>
</evidence>
<dbReference type="InterPro" id="IPR019606">
    <property type="entry name" value="GerMN"/>
</dbReference>
<evidence type="ECO:0000313" key="4">
    <source>
        <dbReference type="EMBL" id="MBW4561555.1"/>
    </source>
</evidence>